<feature type="transmembrane region" description="Helical" evidence="7">
    <location>
        <begin position="48"/>
        <end position="77"/>
    </location>
</feature>
<evidence type="ECO:0000313" key="9">
    <source>
        <dbReference type="EMBL" id="WZO35247.1"/>
    </source>
</evidence>
<evidence type="ECO:0000256" key="6">
    <source>
        <dbReference type="ARBA" id="ARBA00023136"/>
    </source>
</evidence>
<dbReference type="PROSITE" id="PS50928">
    <property type="entry name" value="ABC_TM1"/>
    <property type="match status" value="1"/>
</dbReference>
<feature type="transmembrane region" description="Helical" evidence="7">
    <location>
        <begin position="247"/>
        <end position="269"/>
    </location>
</feature>
<reference evidence="9" key="1">
    <citation type="submission" date="2024-04" db="EMBL/GenBank/DDBJ databases">
        <authorList>
            <person name="Roder T."/>
            <person name="Oberhansli S."/>
            <person name="Kreuzer M."/>
        </authorList>
    </citation>
    <scope>NUCLEOTIDE SEQUENCE</scope>
    <source>
        <strain evidence="9">LWS13-1.2</strain>
    </source>
</reference>
<feature type="transmembrane region" description="Helical" evidence="7">
    <location>
        <begin position="138"/>
        <end position="164"/>
    </location>
</feature>
<evidence type="ECO:0000259" key="8">
    <source>
        <dbReference type="PROSITE" id="PS50928"/>
    </source>
</evidence>
<dbReference type="PANTHER" id="PTHR30193">
    <property type="entry name" value="ABC TRANSPORTER PERMEASE PROTEIN"/>
    <property type="match status" value="1"/>
</dbReference>
<evidence type="ECO:0000256" key="4">
    <source>
        <dbReference type="ARBA" id="ARBA00022692"/>
    </source>
</evidence>
<dbReference type="AlphaFoldDB" id="A0AAU6SEJ7"/>
<keyword evidence="2 7" id="KW-0813">Transport</keyword>
<evidence type="ECO:0000256" key="3">
    <source>
        <dbReference type="ARBA" id="ARBA00022475"/>
    </source>
</evidence>
<dbReference type="CDD" id="cd06261">
    <property type="entry name" value="TM_PBP2"/>
    <property type="match status" value="1"/>
</dbReference>
<dbReference type="Gene3D" id="1.10.3720.10">
    <property type="entry name" value="MetI-like"/>
    <property type="match status" value="1"/>
</dbReference>
<dbReference type="GO" id="GO:0055085">
    <property type="term" value="P:transmembrane transport"/>
    <property type="evidence" value="ECO:0007669"/>
    <property type="project" value="InterPro"/>
</dbReference>
<feature type="transmembrane region" description="Helical" evidence="7">
    <location>
        <begin position="89"/>
        <end position="109"/>
    </location>
</feature>
<feature type="domain" description="ABC transmembrane type-1" evidence="8">
    <location>
        <begin position="52"/>
        <end position="266"/>
    </location>
</feature>
<feature type="transmembrane region" description="Helical" evidence="7">
    <location>
        <begin position="185"/>
        <end position="206"/>
    </location>
</feature>
<dbReference type="EMBL" id="CP151632">
    <property type="protein sequence ID" value="WZO35247.1"/>
    <property type="molecule type" value="Genomic_DNA"/>
</dbReference>
<keyword evidence="3" id="KW-1003">Cell membrane</keyword>
<keyword evidence="4 7" id="KW-0812">Transmembrane</keyword>
<dbReference type="PANTHER" id="PTHR30193:SF41">
    <property type="entry name" value="DIACETYLCHITOBIOSE UPTAKE SYSTEM PERMEASE PROTEIN NGCF"/>
    <property type="match status" value="1"/>
</dbReference>
<evidence type="ECO:0000256" key="5">
    <source>
        <dbReference type="ARBA" id="ARBA00022989"/>
    </source>
</evidence>
<sequence>MIIAFMVLFVVPLAQSVYWSFTDFNGYSTESEFIGWANYMTLFTDQSLLAGLSFTLLFAIGTTLGVTVIAIPLAVALNRPFFGRNFARSVFFFPAVPSMLVLGLVWTYILSPLGTGALNSILNTVAGVGPFPWLADPALAQFSVIMVGIWGLAGWHAVLYLAYLQSIPAEYYEVSMIDGATSWQQFWGITLPLLTPAVVISQFLLLTHGLKIFDLPFALTGGGPGFATRTITQSIIITGVGQGRYGLASALAVVFTVIVAILAMSQLALMRHLERRAS</sequence>
<protein>
    <submittedName>
        <fullName evidence="9">Sugar ABC transporter permease</fullName>
    </submittedName>
</protein>
<accession>A0AAU6SEJ7</accession>
<dbReference type="InterPro" id="IPR035906">
    <property type="entry name" value="MetI-like_sf"/>
</dbReference>
<gene>
    <name evidence="9" type="ORF">MRBLWS13_002942</name>
</gene>
<dbReference type="InterPro" id="IPR000515">
    <property type="entry name" value="MetI-like"/>
</dbReference>
<name>A0AAU6SEJ7_9MICO</name>
<keyword evidence="5 7" id="KW-1133">Transmembrane helix</keyword>
<dbReference type="SUPFAM" id="SSF161098">
    <property type="entry name" value="MetI-like"/>
    <property type="match status" value="1"/>
</dbReference>
<proteinExistence type="inferred from homology"/>
<comment type="similarity">
    <text evidence="7">Belongs to the binding-protein-dependent transport system permease family.</text>
</comment>
<evidence type="ECO:0000256" key="2">
    <source>
        <dbReference type="ARBA" id="ARBA00022448"/>
    </source>
</evidence>
<dbReference type="InterPro" id="IPR051393">
    <property type="entry name" value="ABC_transporter_permease"/>
</dbReference>
<dbReference type="RefSeq" id="WP_349426084.1">
    <property type="nucleotide sequence ID" value="NZ_CP151632.1"/>
</dbReference>
<evidence type="ECO:0000256" key="7">
    <source>
        <dbReference type="RuleBase" id="RU363032"/>
    </source>
</evidence>
<comment type="subcellular location">
    <subcellularLocation>
        <location evidence="1 7">Cell membrane</location>
        <topology evidence="1 7">Multi-pass membrane protein</topology>
    </subcellularLocation>
</comment>
<dbReference type="GO" id="GO:0005886">
    <property type="term" value="C:plasma membrane"/>
    <property type="evidence" value="ECO:0007669"/>
    <property type="project" value="UniProtKB-SubCell"/>
</dbReference>
<evidence type="ECO:0000256" key="1">
    <source>
        <dbReference type="ARBA" id="ARBA00004651"/>
    </source>
</evidence>
<organism evidence="9">
    <name type="scientific">Microbacterium sp. LWS13-1.2</name>
    <dbReference type="NCBI Taxonomy" id="3135264"/>
    <lineage>
        <taxon>Bacteria</taxon>
        <taxon>Bacillati</taxon>
        <taxon>Actinomycetota</taxon>
        <taxon>Actinomycetes</taxon>
        <taxon>Micrococcales</taxon>
        <taxon>Microbacteriaceae</taxon>
        <taxon>Microbacterium</taxon>
    </lineage>
</organism>
<dbReference type="Pfam" id="PF00528">
    <property type="entry name" value="BPD_transp_1"/>
    <property type="match status" value="1"/>
</dbReference>
<keyword evidence="6 7" id="KW-0472">Membrane</keyword>